<organism evidence="3 4">
    <name type="scientific">Odynerus spinipes</name>
    <dbReference type="NCBI Taxonomy" id="1348599"/>
    <lineage>
        <taxon>Eukaryota</taxon>
        <taxon>Metazoa</taxon>
        <taxon>Ecdysozoa</taxon>
        <taxon>Arthropoda</taxon>
        <taxon>Hexapoda</taxon>
        <taxon>Insecta</taxon>
        <taxon>Pterygota</taxon>
        <taxon>Neoptera</taxon>
        <taxon>Endopterygota</taxon>
        <taxon>Hymenoptera</taxon>
        <taxon>Apocrita</taxon>
        <taxon>Aculeata</taxon>
        <taxon>Vespoidea</taxon>
        <taxon>Vespidae</taxon>
        <taxon>Eumeninae</taxon>
        <taxon>Odynerus</taxon>
    </lineage>
</organism>
<dbReference type="GO" id="GO:0005737">
    <property type="term" value="C:cytoplasm"/>
    <property type="evidence" value="ECO:0007669"/>
    <property type="project" value="TreeGrafter"/>
</dbReference>
<sequence length="323" mass="37830">MISNLQPEFSFCSWYKRFQKQSLVATIIPIPDEILKYLEYDVFLLPLEAIKHSPADNDWSDSSSQTEEDSEYQPSFPEFSKSIQDVIDEYEGVFIKSNWSSPSDATWVAPTKSLQCQTLEEIYLLLKSSDRIANDLSVLKRWSDRSDYPRPCLVLKRWQDINPCAEYRCFVIDDELVGITQRDMSRYYTYNELEKYNIKADIEKLFTEHIKGNFSLTSYSFDVIRNENKKVKIVDFGPVDESTTKGTLFTYEELQNHTSDTPEFRFIAEDIGIQPTHTRHFCIPQEISEYFHTSNETLINAIQKEVEKQNQEQDKVIDNEECT</sequence>
<name>A0AAD9VW13_9HYME</name>
<dbReference type="PANTHER" id="PTHR15323">
    <property type="entry name" value="D123 PROTEIN"/>
    <property type="match status" value="1"/>
</dbReference>
<evidence type="ECO:0000313" key="4">
    <source>
        <dbReference type="Proteomes" id="UP001258017"/>
    </source>
</evidence>
<evidence type="ECO:0000256" key="1">
    <source>
        <dbReference type="ARBA" id="ARBA00011047"/>
    </source>
</evidence>
<dbReference type="Proteomes" id="UP001258017">
    <property type="component" value="Unassembled WGS sequence"/>
</dbReference>
<dbReference type="InterPro" id="IPR009772">
    <property type="entry name" value="CDC123"/>
</dbReference>
<dbReference type="PANTHER" id="PTHR15323:SF6">
    <property type="entry name" value="CELL DIVISION CYCLE PROTEIN 123 HOMOLOG"/>
    <property type="match status" value="1"/>
</dbReference>
<evidence type="ECO:0008006" key="5">
    <source>
        <dbReference type="Google" id="ProtNLM"/>
    </source>
</evidence>
<proteinExistence type="inferred from homology"/>
<evidence type="ECO:0000313" key="3">
    <source>
        <dbReference type="EMBL" id="KAK2589096.1"/>
    </source>
</evidence>
<keyword evidence="4" id="KW-1185">Reference proteome</keyword>
<dbReference type="AlphaFoldDB" id="A0AAD9VW13"/>
<gene>
    <name evidence="3" type="ORF">KPH14_001923</name>
</gene>
<reference evidence="3" key="1">
    <citation type="submission" date="2021-08" db="EMBL/GenBank/DDBJ databases">
        <authorList>
            <person name="Misof B."/>
            <person name="Oliver O."/>
            <person name="Podsiadlowski L."/>
            <person name="Donath A."/>
            <person name="Peters R."/>
            <person name="Mayer C."/>
            <person name="Rust J."/>
            <person name="Gunkel S."/>
            <person name="Lesny P."/>
            <person name="Martin S."/>
            <person name="Oeyen J.P."/>
            <person name="Petersen M."/>
            <person name="Panagiotis P."/>
            <person name="Wilbrandt J."/>
            <person name="Tanja T."/>
        </authorList>
    </citation>
    <scope>NUCLEOTIDE SEQUENCE</scope>
    <source>
        <strain evidence="3">GBR_01_08_01A</strain>
        <tissue evidence="3">Thorax + abdomen</tissue>
    </source>
</reference>
<reference evidence="3" key="2">
    <citation type="journal article" date="2023" name="Commun. Biol.">
        <title>Intrasexual cuticular hydrocarbon dimorphism in a wasp sheds light on hydrocarbon biosynthesis genes in Hymenoptera.</title>
        <authorList>
            <person name="Moris V.C."/>
            <person name="Podsiadlowski L."/>
            <person name="Martin S."/>
            <person name="Oeyen J.P."/>
            <person name="Donath A."/>
            <person name="Petersen M."/>
            <person name="Wilbrandt J."/>
            <person name="Misof B."/>
            <person name="Liedtke D."/>
            <person name="Thamm M."/>
            <person name="Scheiner R."/>
            <person name="Schmitt T."/>
            <person name="Niehuis O."/>
        </authorList>
    </citation>
    <scope>NUCLEOTIDE SEQUENCE</scope>
    <source>
        <strain evidence="3">GBR_01_08_01A</strain>
    </source>
</reference>
<comment type="similarity">
    <text evidence="1">Belongs to the CDC123 family.</text>
</comment>
<dbReference type="EMBL" id="JAIFRP010000002">
    <property type="protein sequence ID" value="KAK2589096.1"/>
    <property type="molecule type" value="Genomic_DNA"/>
</dbReference>
<comment type="caution">
    <text evidence="3">The sequence shown here is derived from an EMBL/GenBank/DDBJ whole genome shotgun (WGS) entry which is preliminary data.</text>
</comment>
<evidence type="ECO:0000256" key="2">
    <source>
        <dbReference type="SAM" id="MobiDB-lite"/>
    </source>
</evidence>
<accession>A0AAD9VW13</accession>
<dbReference type="Pfam" id="PF07065">
    <property type="entry name" value="D123"/>
    <property type="match status" value="1"/>
</dbReference>
<feature type="region of interest" description="Disordered" evidence="2">
    <location>
        <begin position="55"/>
        <end position="75"/>
    </location>
</feature>
<protein>
    <recommendedName>
        <fullName evidence="5">Cell division cycle protein 123 homolog</fullName>
    </recommendedName>
</protein>